<dbReference type="Pfam" id="PF01408">
    <property type="entry name" value="GFO_IDH_MocA"/>
    <property type="match status" value="1"/>
</dbReference>
<sequence length="344" mass="37910">MNKLRVGVIGLGSWGMCHLEAFRCLPQVEIVAVCDNRPERRELAEQRFPQAAVYASYEELLSRDDLDLVSVVTYEKEHLAPTLAALASGKHVIVEKPVSTLPEEARRMFDAARIAGRHVLPGHLLRFDPRYAEIKRRITDGGVGKPVSMFFKRSREHSLFETYKRTHTVYELSVHDLDLAIWYAGSRVVSVRAQGCYIEGVEAPEVLWSTLVFENGAIAVLHSNWMTPDAAGIAIVDQVEVIGTEGVAHFETSGSGLQVWNDGGRRTTEFAIHHEFNGKVYGALRDQLGYIADGLLAGGQGLDYLSFDDAIHGSEVAAAIVEACATGREVSVAGTPSDSQYRRE</sequence>
<evidence type="ECO:0000313" key="4">
    <source>
        <dbReference type="Proteomes" id="UP000245202"/>
    </source>
</evidence>
<dbReference type="Pfam" id="PF22725">
    <property type="entry name" value="GFO_IDH_MocA_C3"/>
    <property type="match status" value="1"/>
</dbReference>
<dbReference type="Gene3D" id="3.40.50.720">
    <property type="entry name" value="NAD(P)-binding Rossmann-like Domain"/>
    <property type="match status" value="1"/>
</dbReference>
<dbReference type="InterPro" id="IPR000683">
    <property type="entry name" value="Gfo/Idh/MocA-like_OxRdtase_N"/>
</dbReference>
<dbReference type="RefSeq" id="WP_108993545.1">
    <property type="nucleotide sequence ID" value="NZ_BDQX01000171.1"/>
</dbReference>
<dbReference type="InterPro" id="IPR051450">
    <property type="entry name" value="Gfo/Idh/MocA_Oxidoreductases"/>
</dbReference>
<dbReference type="GO" id="GO:0000166">
    <property type="term" value="F:nucleotide binding"/>
    <property type="evidence" value="ECO:0007669"/>
    <property type="project" value="InterPro"/>
</dbReference>
<gene>
    <name evidence="3" type="ORF">PAT3040_03211</name>
</gene>
<dbReference type="Proteomes" id="UP000245202">
    <property type="component" value="Unassembled WGS sequence"/>
</dbReference>
<dbReference type="AlphaFoldDB" id="A0A2R5EXT0"/>
<dbReference type="InterPro" id="IPR055170">
    <property type="entry name" value="GFO_IDH_MocA-like_dom"/>
</dbReference>
<dbReference type="Gene3D" id="3.30.360.10">
    <property type="entry name" value="Dihydrodipicolinate Reductase, domain 2"/>
    <property type="match status" value="1"/>
</dbReference>
<evidence type="ECO:0000259" key="2">
    <source>
        <dbReference type="Pfam" id="PF22725"/>
    </source>
</evidence>
<dbReference type="PANTHER" id="PTHR43377">
    <property type="entry name" value="BILIVERDIN REDUCTASE A"/>
    <property type="match status" value="1"/>
</dbReference>
<dbReference type="SUPFAM" id="SSF55347">
    <property type="entry name" value="Glyceraldehyde-3-phosphate dehydrogenase-like, C-terminal domain"/>
    <property type="match status" value="1"/>
</dbReference>
<dbReference type="EMBL" id="BDQX01000171">
    <property type="protein sequence ID" value="GBG08623.1"/>
    <property type="molecule type" value="Genomic_DNA"/>
</dbReference>
<evidence type="ECO:0000259" key="1">
    <source>
        <dbReference type="Pfam" id="PF01408"/>
    </source>
</evidence>
<evidence type="ECO:0008006" key="5">
    <source>
        <dbReference type="Google" id="ProtNLM"/>
    </source>
</evidence>
<evidence type="ECO:0000313" key="3">
    <source>
        <dbReference type="EMBL" id="GBG08623.1"/>
    </source>
</evidence>
<accession>A0A2R5EXT0</accession>
<reference evidence="3 4" key="1">
    <citation type="submission" date="2017-08" db="EMBL/GenBank/DDBJ databases">
        <title>Substantial Increase in Enzyme Production by Combined Drug-Resistance Mutations in Paenibacillus agaridevorans.</title>
        <authorList>
            <person name="Tanaka Y."/>
            <person name="Funane K."/>
            <person name="Hosaka T."/>
            <person name="Shiwa Y."/>
            <person name="Fujita N."/>
            <person name="Miyazaki T."/>
            <person name="Yoshikawa H."/>
            <person name="Murakami K."/>
            <person name="Kasahara K."/>
            <person name="Inaoka T."/>
            <person name="Hiraga Y."/>
            <person name="Ochi K."/>
        </authorList>
    </citation>
    <scope>NUCLEOTIDE SEQUENCE [LARGE SCALE GENOMIC DNA]</scope>
    <source>
        <strain evidence="3 4">T-3040</strain>
    </source>
</reference>
<organism evidence="3 4">
    <name type="scientific">Paenibacillus agaridevorans</name>
    <dbReference type="NCBI Taxonomy" id="171404"/>
    <lineage>
        <taxon>Bacteria</taxon>
        <taxon>Bacillati</taxon>
        <taxon>Bacillota</taxon>
        <taxon>Bacilli</taxon>
        <taxon>Bacillales</taxon>
        <taxon>Paenibacillaceae</taxon>
        <taxon>Paenibacillus</taxon>
    </lineage>
</organism>
<protein>
    <recommendedName>
        <fullName evidence="5">Gfo/Idh/MocA family oxidoreductase</fullName>
    </recommendedName>
</protein>
<dbReference type="SUPFAM" id="SSF51735">
    <property type="entry name" value="NAD(P)-binding Rossmann-fold domains"/>
    <property type="match status" value="1"/>
</dbReference>
<proteinExistence type="predicted"/>
<comment type="caution">
    <text evidence="3">The sequence shown here is derived from an EMBL/GenBank/DDBJ whole genome shotgun (WGS) entry which is preliminary data.</text>
</comment>
<dbReference type="InterPro" id="IPR036291">
    <property type="entry name" value="NAD(P)-bd_dom_sf"/>
</dbReference>
<name>A0A2R5EXT0_9BACL</name>
<keyword evidence="4" id="KW-1185">Reference proteome</keyword>
<feature type="domain" description="GFO/IDH/MocA-like oxidoreductase" evidence="2">
    <location>
        <begin position="131"/>
        <end position="248"/>
    </location>
</feature>
<feature type="domain" description="Gfo/Idh/MocA-like oxidoreductase N-terminal" evidence="1">
    <location>
        <begin position="4"/>
        <end position="123"/>
    </location>
</feature>
<dbReference type="PANTHER" id="PTHR43377:SF1">
    <property type="entry name" value="BILIVERDIN REDUCTASE A"/>
    <property type="match status" value="1"/>
</dbReference>